<dbReference type="Pfam" id="PF10003">
    <property type="entry name" value="DUF2244"/>
    <property type="match status" value="1"/>
</dbReference>
<feature type="transmembrane region" description="Helical" evidence="1">
    <location>
        <begin position="28"/>
        <end position="47"/>
    </location>
</feature>
<dbReference type="InterPro" id="IPR019253">
    <property type="entry name" value="DUF2244_TM"/>
</dbReference>
<keyword evidence="1" id="KW-1133">Transmembrane helix</keyword>
<proteinExistence type="predicted"/>
<evidence type="ECO:0000256" key="1">
    <source>
        <dbReference type="SAM" id="Phobius"/>
    </source>
</evidence>
<dbReference type="EMBL" id="SHBN01000015">
    <property type="protein sequence ID" value="RZO12116.1"/>
    <property type="molecule type" value="Genomic_DNA"/>
</dbReference>
<reference evidence="2 3" key="1">
    <citation type="submission" date="2019-02" db="EMBL/GenBank/DDBJ databases">
        <title>Prokaryotic population dynamics and viral predation in marine succession experiment using metagenomics: the confinement effect.</title>
        <authorList>
            <person name="Haro-Moreno J.M."/>
            <person name="Rodriguez-Valera F."/>
            <person name="Lopez-Perez M."/>
        </authorList>
    </citation>
    <scope>NUCLEOTIDE SEQUENCE [LARGE SCALE GENOMIC DNA]</scope>
    <source>
        <strain evidence="2">MED-G168</strain>
    </source>
</reference>
<feature type="transmembrane region" description="Helical" evidence="1">
    <location>
        <begin position="53"/>
        <end position="72"/>
    </location>
</feature>
<dbReference type="Proteomes" id="UP000319023">
    <property type="component" value="Unassembled WGS sequence"/>
</dbReference>
<organism evidence="2 3">
    <name type="scientific">SAR86 cluster bacterium</name>
    <dbReference type="NCBI Taxonomy" id="2030880"/>
    <lineage>
        <taxon>Bacteria</taxon>
        <taxon>Pseudomonadati</taxon>
        <taxon>Pseudomonadota</taxon>
        <taxon>Gammaproteobacteria</taxon>
        <taxon>SAR86 cluster</taxon>
    </lineage>
</organism>
<dbReference type="AlphaFoldDB" id="A0A520LSZ7"/>
<gene>
    <name evidence="2" type="ORF">EVB01_01200</name>
</gene>
<keyword evidence="1" id="KW-0812">Transmembrane</keyword>
<sequence length="163" mass="19112">MIRIEETTENNFLIEISPNYSLRGWSRVIFLGSLAFICLAIGVFFLIMGAALILPFAGLEVIIVFICFYISFRWSQQKEIIYISNDKIKLEKGRLIKEKSWEEYRSFVVLEVEMDHYNSNQFCFQSKGKRFYFGSFLNEEDKLILKNELKRIINQLNALSPGL</sequence>
<evidence type="ECO:0000313" key="2">
    <source>
        <dbReference type="EMBL" id="RZO12116.1"/>
    </source>
</evidence>
<protein>
    <submittedName>
        <fullName evidence="2">DUF2244 domain-containing protein</fullName>
    </submittedName>
</protein>
<keyword evidence="1" id="KW-0472">Membrane</keyword>
<name>A0A520LSZ7_9GAMM</name>
<comment type="caution">
    <text evidence="2">The sequence shown here is derived from an EMBL/GenBank/DDBJ whole genome shotgun (WGS) entry which is preliminary data.</text>
</comment>
<accession>A0A520LSZ7</accession>
<evidence type="ECO:0000313" key="3">
    <source>
        <dbReference type="Proteomes" id="UP000319023"/>
    </source>
</evidence>